<accession>A0A0P9F0C1</accession>
<organism evidence="2 3">
    <name type="scientific">Rhodotorula graminis (strain WP1)</name>
    <dbReference type="NCBI Taxonomy" id="578459"/>
    <lineage>
        <taxon>Eukaryota</taxon>
        <taxon>Fungi</taxon>
        <taxon>Dikarya</taxon>
        <taxon>Basidiomycota</taxon>
        <taxon>Pucciniomycotina</taxon>
        <taxon>Microbotryomycetes</taxon>
        <taxon>Sporidiobolales</taxon>
        <taxon>Sporidiobolaceae</taxon>
        <taxon>Rhodotorula</taxon>
    </lineage>
</organism>
<evidence type="ECO:0000313" key="3">
    <source>
        <dbReference type="Proteomes" id="UP000053890"/>
    </source>
</evidence>
<reference evidence="2 3" key="1">
    <citation type="journal article" date="2015" name="Front. Microbiol.">
        <title>Genome sequence of the plant growth promoting endophytic yeast Rhodotorula graminis WP1.</title>
        <authorList>
            <person name="Firrincieli A."/>
            <person name="Otillar R."/>
            <person name="Salamov A."/>
            <person name="Schmutz J."/>
            <person name="Khan Z."/>
            <person name="Redman R.S."/>
            <person name="Fleck N.D."/>
            <person name="Lindquist E."/>
            <person name="Grigoriev I.V."/>
            <person name="Doty S.L."/>
        </authorList>
    </citation>
    <scope>NUCLEOTIDE SEQUENCE [LARGE SCALE GENOMIC DNA]</scope>
    <source>
        <strain evidence="2 3">WP1</strain>
    </source>
</reference>
<keyword evidence="3" id="KW-1185">Reference proteome</keyword>
<feature type="compositionally biased region" description="Basic residues" evidence="1">
    <location>
        <begin position="150"/>
        <end position="159"/>
    </location>
</feature>
<gene>
    <name evidence="2" type="ORF">RHOBADRAFT_46519</name>
</gene>
<feature type="region of interest" description="Disordered" evidence="1">
    <location>
        <begin position="149"/>
        <end position="169"/>
    </location>
</feature>
<dbReference type="Proteomes" id="UP000053890">
    <property type="component" value="Unassembled WGS sequence"/>
</dbReference>
<protein>
    <submittedName>
        <fullName evidence="2">Uncharacterized protein</fullName>
    </submittedName>
</protein>
<dbReference type="AlphaFoldDB" id="A0A0P9F0C1"/>
<evidence type="ECO:0000313" key="2">
    <source>
        <dbReference type="EMBL" id="KPV72929.1"/>
    </source>
</evidence>
<evidence type="ECO:0000256" key="1">
    <source>
        <dbReference type="SAM" id="MobiDB-lite"/>
    </source>
</evidence>
<proteinExistence type="predicted"/>
<sequence length="201" mass="22360">MAPSPLGRLRIVWHALAHEPLVDVASQIAHSDAHIRRLEYQGSPQVEVDEAERERTALVGQSHSAEVVELLAESERIVTALDRERAEANKHKLSLPKSTAAQVAERDQAFRKAEALADACEAADAVVDVGELALQRHLAARPAHSLAHARAYRHHRSSRRSSVDEHEDTSLARATRQHWSALSLRQRALYFGARHPLRAET</sequence>
<name>A0A0P9F0C1_RHOGW</name>
<dbReference type="GeneID" id="28975254"/>
<dbReference type="RefSeq" id="XP_018268978.1">
    <property type="nucleotide sequence ID" value="XM_018414806.1"/>
</dbReference>
<dbReference type="EMBL" id="KQ474085">
    <property type="protein sequence ID" value="KPV72929.1"/>
    <property type="molecule type" value="Genomic_DNA"/>
</dbReference>